<dbReference type="STRING" id="526729.SAMN04324258_0531"/>
<feature type="transmembrane region" description="Helical" evidence="1">
    <location>
        <begin position="89"/>
        <end position="122"/>
    </location>
</feature>
<name>A0A1T5IHS8_9MICO</name>
<dbReference type="Proteomes" id="UP000189777">
    <property type="component" value="Unassembled WGS sequence"/>
</dbReference>
<feature type="transmembrane region" description="Helical" evidence="1">
    <location>
        <begin position="12"/>
        <end position="32"/>
    </location>
</feature>
<evidence type="ECO:0000256" key="1">
    <source>
        <dbReference type="SAM" id="Phobius"/>
    </source>
</evidence>
<keyword evidence="1" id="KW-0812">Transmembrane</keyword>
<dbReference type="Pfam" id="PF20064">
    <property type="entry name" value="DUF6463"/>
    <property type="match status" value="1"/>
</dbReference>
<protein>
    <submittedName>
        <fullName evidence="2">Uncharacterized protein</fullName>
    </submittedName>
</protein>
<keyword evidence="1" id="KW-1133">Transmembrane helix</keyword>
<evidence type="ECO:0000313" key="2">
    <source>
        <dbReference type="EMBL" id="SKC38608.1"/>
    </source>
</evidence>
<organism evidence="2 3">
    <name type="scientific">Krasilnikoviella flava</name>
    <dbReference type="NCBI Taxonomy" id="526729"/>
    <lineage>
        <taxon>Bacteria</taxon>
        <taxon>Bacillati</taxon>
        <taxon>Actinomycetota</taxon>
        <taxon>Actinomycetes</taxon>
        <taxon>Micrococcales</taxon>
        <taxon>Promicromonosporaceae</taxon>
        <taxon>Krasilnikoviella</taxon>
    </lineage>
</organism>
<reference evidence="2 3" key="1">
    <citation type="submission" date="2017-02" db="EMBL/GenBank/DDBJ databases">
        <authorList>
            <person name="Peterson S.W."/>
        </authorList>
    </citation>
    <scope>NUCLEOTIDE SEQUENCE [LARGE SCALE GENOMIC DNA]</scope>
    <source>
        <strain evidence="2 3">DSM 21481</strain>
    </source>
</reference>
<sequence length="143" mass="14879">MDTTRSPGTGLARTGGFLLVAVSLLHLLATTMRHWPRWLAGELRDRSASAESVAVFWSQPAGFGVATLLLGLLAVGAARRGALLPGYVAWALLAWVALCIALVGPGSGFTLVLVPVALLVVADLRGRRAARRTAAPDRVAVSG</sequence>
<evidence type="ECO:0000313" key="3">
    <source>
        <dbReference type="Proteomes" id="UP000189777"/>
    </source>
</evidence>
<keyword evidence="3" id="KW-1185">Reference proteome</keyword>
<dbReference type="EMBL" id="FUZQ01000001">
    <property type="protein sequence ID" value="SKC38608.1"/>
    <property type="molecule type" value="Genomic_DNA"/>
</dbReference>
<proteinExistence type="predicted"/>
<dbReference type="RefSeq" id="WP_079570543.1">
    <property type="nucleotide sequence ID" value="NZ_FUZQ01000001.1"/>
</dbReference>
<keyword evidence="1" id="KW-0472">Membrane</keyword>
<dbReference type="OrthoDB" id="5122281at2"/>
<dbReference type="InterPro" id="IPR045590">
    <property type="entry name" value="DUF6463"/>
</dbReference>
<feature type="transmembrane region" description="Helical" evidence="1">
    <location>
        <begin position="53"/>
        <end position="77"/>
    </location>
</feature>
<accession>A0A1T5IHS8</accession>
<dbReference type="AlphaFoldDB" id="A0A1T5IHS8"/>
<gene>
    <name evidence="2" type="ORF">SAMN04324258_0531</name>
</gene>